<dbReference type="EMBL" id="CP002541">
    <property type="protein sequence ID" value="ADY12280.1"/>
    <property type="molecule type" value="Genomic_DNA"/>
</dbReference>
<name>F0RRD9_SPHGB</name>
<dbReference type="AlphaFoldDB" id="F0RRD9"/>
<dbReference type="eggNOG" id="COG3677">
    <property type="taxonomic scope" value="Bacteria"/>
</dbReference>
<dbReference type="KEGG" id="sbu:SpiBuddy_2376"/>
<dbReference type="RefSeq" id="WP_013606133.1">
    <property type="nucleotide sequence ID" value="NC_015152.1"/>
</dbReference>
<evidence type="ECO:0000313" key="3">
    <source>
        <dbReference type="EMBL" id="ADY14191.1"/>
    </source>
</evidence>
<protein>
    <recommendedName>
        <fullName evidence="5">ISXO2-like transposase domain-containing protein</fullName>
    </recommendedName>
</protein>
<dbReference type="Proteomes" id="UP000008466">
    <property type="component" value="Chromosome"/>
</dbReference>
<dbReference type="HOGENOM" id="CLU_828752_0_0_12"/>
<dbReference type="KEGG" id="sbu:SpiBuddy_0446"/>
<evidence type="ECO:0000313" key="2">
    <source>
        <dbReference type="EMBL" id="ADY12280.1"/>
    </source>
</evidence>
<accession>F0RRD9</accession>
<evidence type="ECO:0000313" key="4">
    <source>
        <dbReference type="Proteomes" id="UP000008466"/>
    </source>
</evidence>
<dbReference type="OrthoDB" id="9783459at2"/>
<sequence>MKPDQHSTSRRSTPWDEQGDITPSQAFIKQHHERHYHERHHALAETNEAEFLNSKIPFGCRLCGSSDIKKAGLSANGVQMYRCNACNRKFTVLTGTVFDGHKIPISEWIEYLYNLFSYVSLRADSWNNKNAITTSRFWLEKVFLLVQEYQEGIVLEGEVTLDETFYSVRTSDLVMQEGKKLRGISRNQICIGVACDSHHVFCTLEGYGKPTQRKAYESFKDHIRPGSVLIHDKEGSHRKLVEGLGLQSRAYQSAELKKLQDKENPMERVNRIHFYLKRFFLAHSSFDRDSIEGFINLFSFVMNPPKEKLEKVDILINLGIECSRNISYRELFLKKKANSEGF</sequence>
<evidence type="ECO:0008006" key="5">
    <source>
        <dbReference type="Google" id="ProtNLM"/>
    </source>
</evidence>
<evidence type="ECO:0000256" key="1">
    <source>
        <dbReference type="SAM" id="MobiDB-lite"/>
    </source>
</evidence>
<proteinExistence type="predicted"/>
<reference evidence="4" key="2">
    <citation type="submission" date="2011-02" db="EMBL/GenBank/DDBJ databases">
        <title>Complete sequence of Spirochaeta sp. Buddy.</title>
        <authorList>
            <person name="Lucas S."/>
            <person name="Copeland A."/>
            <person name="Lapidus A."/>
            <person name="Cheng J.-F."/>
            <person name="Goodwin L."/>
            <person name="Pitluck S."/>
            <person name="Zeytun A."/>
            <person name="Detter J.C."/>
            <person name="Han C."/>
            <person name="Tapia R."/>
            <person name="Land M."/>
            <person name="Hauser L."/>
            <person name="Kyrpides N."/>
            <person name="Ivanova N."/>
            <person name="Mikhailova N."/>
            <person name="Pagani I."/>
            <person name="Ritalahti K.M."/>
            <person name="Loeffler F.E."/>
            <person name="Woyke T."/>
        </authorList>
    </citation>
    <scope>NUCLEOTIDE SEQUENCE [LARGE SCALE GENOMIC DNA]</scope>
    <source>
        <strain evidence="4">ATCC BAA-1886 / DSM 22777 / Buddy</strain>
    </source>
</reference>
<keyword evidence="4" id="KW-1185">Reference proteome</keyword>
<reference evidence="3" key="1">
    <citation type="submission" date="2011-02" db="EMBL/GenBank/DDBJ databases">
        <title>Complete sequence of Sphaerochaeta globosa Buddy.</title>
        <authorList>
            <consortium name="US DOE Joint Genome Institute"/>
            <person name="Lucas S."/>
            <person name="Copeland A."/>
            <person name="Lapidus A."/>
            <person name="Cheng J.-F."/>
            <person name="Goodwin L."/>
            <person name="Pitluck S."/>
            <person name="Zeytun A."/>
            <person name="Detter J.C."/>
            <person name="Han C."/>
            <person name="Tapia R."/>
            <person name="Land M."/>
            <person name="Hauser L."/>
            <person name="Kyrpides N."/>
            <person name="Ivanova N."/>
            <person name="Mikhailova N."/>
            <person name="Pagani I."/>
            <person name="Ritalahti K.M."/>
            <person name="Loeffler F.E."/>
            <person name="Woyke T."/>
        </authorList>
    </citation>
    <scope>NUCLEOTIDE SEQUENCE</scope>
    <source>
        <strain evidence="3">Buddy</strain>
    </source>
</reference>
<dbReference type="EMBL" id="CP002541">
    <property type="protein sequence ID" value="ADY14191.1"/>
    <property type="molecule type" value="Genomic_DNA"/>
</dbReference>
<gene>
    <name evidence="2" type="ordered locus">SpiBuddy_0446</name>
    <name evidence="3" type="ordered locus">SpiBuddy_2376</name>
</gene>
<feature type="region of interest" description="Disordered" evidence="1">
    <location>
        <begin position="1"/>
        <end position="21"/>
    </location>
</feature>
<organism evidence="3 4">
    <name type="scientific">Sphaerochaeta globosa (strain ATCC BAA-1886 / DSM 22777 / Buddy)</name>
    <name type="common">Spirochaeta sp. (strain Buddy)</name>
    <dbReference type="NCBI Taxonomy" id="158189"/>
    <lineage>
        <taxon>Bacteria</taxon>
        <taxon>Pseudomonadati</taxon>
        <taxon>Spirochaetota</taxon>
        <taxon>Spirochaetia</taxon>
        <taxon>Spirochaetales</taxon>
        <taxon>Sphaerochaetaceae</taxon>
        <taxon>Sphaerochaeta</taxon>
    </lineage>
</organism>